<reference evidence="1 2" key="1">
    <citation type="journal article" date="2014" name="Genome Announc.">
        <title>Complete Genome Sequence of Hyphomicrobium nitrativorans Strain NL23, a Denitrifying Bacterium Isolated from Biofilm of a Methanol-Fed Denitrification System Treating Seawater at the Montreal Biodome.</title>
        <authorList>
            <person name="Martineau C."/>
            <person name="Villeneuve C."/>
            <person name="Mauffrey F."/>
            <person name="Villemur R."/>
        </authorList>
    </citation>
    <scope>NUCLEOTIDE SEQUENCE [LARGE SCALE GENOMIC DNA]</scope>
    <source>
        <strain evidence="1">NL23</strain>
    </source>
</reference>
<dbReference type="EMBL" id="CP006912">
    <property type="protein sequence ID" value="AHB49945.1"/>
    <property type="molecule type" value="Genomic_DNA"/>
</dbReference>
<name>V5SIP1_9HYPH</name>
<dbReference type="HOGENOM" id="CLU_2369066_0_0_5"/>
<dbReference type="KEGG" id="hni:W911_04520"/>
<evidence type="ECO:0000313" key="1">
    <source>
        <dbReference type="EMBL" id="AHB49945.1"/>
    </source>
</evidence>
<sequence length="95" mass="9408">MLVAATGLSIAPAAGGETHSGAVSDAYAFGFVSAALTTCDGVGPEFADILSVSSDPNGRVPNEVAQGFSAFAFALDTRGAAEACVSARRMIGPGR</sequence>
<gene>
    <name evidence="1" type="ORF">W911_04520</name>
</gene>
<dbReference type="Proteomes" id="UP000018542">
    <property type="component" value="Chromosome"/>
</dbReference>
<proteinExistence type="predicted"/>
<evidence type="ECO:0000313" key="2">
    <source>
        <dbReference type="Proteomes" id="UP000018542"/>
    </source>
</evidence>
<protein>
    <submittedName>
        <fullName evidence="1">Uncharacterized protein</fullName>
    </submittedName>
</protein>
<accession>V5SIP1</accession>
<dbReference type="AlphaFoldDB" id="V5SIP1"/>
<organism evidence="1 2">
    <name type="scientific">Hyphomicrobium nitrativorans NL23</name>
    <dbReference type="NCBI Taxonomy" id="1029756"/>
    <lineage>
        <taxon>Bacteria</taxon>
        <taxon>Pseudomonadati</taxon>
        <taxon>Pseudomonadota</taxon>
        <taxon>Alphaproteobacteria</taxon>
        <taxon>Hyphomicrobiales</taxon>
        <taxon>Hyphomicrobiaceae</taxon>
        <taxon>Hyphomicrobium</taxon>
    </lineage>
</organism>
<dbReference type="PATRIC" id="fig|1029756.8.peg.946"/>
<dbReference type="RefSeq" id="WP_023786312.1">
    <property type="nucleotide sequence ID" value="NC_022997.1"/>
</dbReference>
<keyword evidence="2" id="KW-1185">Reference proteome</keyword>
<dbReference type="STRING" id="1029756.W911_04520"/>